<dbReference type="RefSeq" id="WP_218031697.1">
    <property type="nucleotide sequence ID" value="NZ_BIFS01000001.1"/>
</dbReference>
<name>A0A402ACR3_9CHLR</name>
<dbReference type="PROSITE" id="PS51318">
    <property type="entry name" value="TAT"/>
    <property type="match status" value="1"/>
</dbReference>
<feature type="chain" id="PRO_5019164910" description="Twin-arginine translocation signal domain-containing protein" evidence="1">
    <location>
        <begin position="31"/>
        <end position="57"/>
    </location>
</feature>
<dbReference type="InterPro" id="IPR019546">
    <property type="entry name" value="TAT_signal_bac_arc"/>
</dbReference>
<dbReference type="NCBIfam" id="TIGR01409">
    <property type="entry name" value="TAT_signal_seq"/>
    <property type="match status" value="1"/>
</dbReference>
<accession>A0A402ACR3</accession>
<feature type="signal peptide" evidence="1">
    <location>
        <begin position="1"/>
        <end position="30"/>
    </location>
</feature>
<protein>
    <recommendedName>
        <fullName evidence="4">Twin-arginine translocation signal domain-containing protein</fullName>
    </recommendedName>
</protein>
<evidence type="ECO:0000256" key="1">
    <source>
        <dbReference type="SAM" id="SignalP"/>
    </source>
</evidence>
<sequence length="57" mass="5894">MSDFARMNRRSFLQTAAATAGAATLGSALAACGGTSGSSSSTVTLKYWDWFVTQARG</sequence>
<reference evidence="3" key="1">
    <citation type="submission" date="2018-12" db="EMBL/GenBank/DDBJ databases">
        <title>Tengunoibacter tsumagoiensis gen. nov., sp. nov., Dictyobacter kobayashii sp. nov., D. alpinus sp. nov., and D. joshuensis sp. nov. and description of Dictyobacteraceae fam. nov. within the order Ktedonobacterales isolated from Tengu-no-mugimeshi.</title>
        <authorList>
            <person name="Wang C.M."/>
            <person name="Zheng Y."/>
            <person name="Sakai Y."/>
            <person name="Toyoda A."/>
            <person name="Minakuchi Y."/>
            <person name="Abe K."/>
            <person name="Yokota A."/>
            <person name="Yabe S."/>
        </authorList>
    </citation>
    <scope>NUCLEOTIDE SEQUENCE [LARGE SCALE GENOMIC DNA]</scope>
    <source>
        <strain evidence="3">Uno11</strain>
    </source>
</reference>
<organism evidence="2 3">
    <name type="scientific">Dictyobacter kobayashii</name>
    <dbReference type="NCBI Taxonomy" id="2014872"/>
    <lineage>
        <taxon>Bacteria</taxon>
        <taxon>Bacillati</taxon>
        <taxon>Chloroflexota</taxon>
        <taxon>Ktedonobacteria</taxon>
        <taxon>Ktedonobacterales</taxon>
        <taxon>Dictyobacteraceae</taxon>
        <taxon>Dictyobacter</taxon>
    </lineage>
</organism>
<keyword evidence="1" id="KW-0732">Signal</keyword>
<evidence type="ECO:0008006" key="4">
    <source>
        <dbReference type="Google" id="ProtNLM"/>
    </source>
</evidence>
<proteinExistence type="predicted"/>
<comment type="caution">
    <text evidence="2">The sequence shown here is derived from an EMBL/GenBank/DDBJ whole genome shotgun (WGS) entry which is preliminary data.</text>
</comment>
<gene>
    <name evidence="2" type="ORF">KDK_06830</name>
</gene>
<dbReference type="AlphaFoldDB" id="A0A402ACR3"/>
<evidence type="ECO:0000313" key="2">
    <source>
        <dbReference type="EMBL" id="GCE16883.1"/>
    </source>
</evidence>
<dbReference type="PROSITE" id="PS51257">
    <property type="entry name" value="PROKAR_LIPOPROTEIN"/>
    <property type="match status" value="1"/>
</dbReference>
<dbReference type="InterPro" id="IPR006311">
    <property type="entry name" value="TAT_signal"/>
</dbReference>
<keyword evidence="3" id="KW-1185">Reference proteome</keyword>
<evidence type="ECO:0000313" key="3">
    <source>
        <dbReference type="Proteomes" id="UP000287188"/>
    </source>
</evidence>
<dbReference type="Pfam" id="PF10518">
    <property type="entry name" value="TAT_signal"/>
    <property type="match status" value="1"/>
</dbReference>
<dbReference type="EMBL" id="BIFS01000001">
    <property type="protein sequence ID" value="GCE16883.1"/>
    <property type="molecule type" value="Genomic_DNA"/>
</dbReference>
<dbReference type="Proteomes" id="UP000287188">
    <property type="component" value="Unassembled WGS sequence"/>
</dbReference>